<feature type="domain" description="PAC" evidence="2">
    <location>
        <begin position="91"/>
        <end position="143"/>
    </location>
</feature>
<dbReference type="InterPro" id="IPR029787">
    <property type="entry name" value="Nucleotide_cyclase"/>
</dbReference>
<evidence type="ECO:0000313" key="5">
    <source>
        <dbReference type="EMBL" id="MRH41094.1"/>
    </source>
</evidence>
<dbReference type="NCBIfam" id="TIGR00254">
    <property type="entry name" value="GGDEF"/>
    <property type="match status" value="1"/>
</dbReference>
<evidence type="ECO:0000259" key="2">
    <source>
        <dbReference type="PROSITE" id="PS50113"/>
    </source>
</evidence>
<gene>
    <name evidence="5" type="ORF">GH741_00210</name>
</gene>
<dbReference type="InterPro" id="IPR000160">
    <property type="entry name" value="GGDEF_dom"/>
</dbReference>
<dbReference type="CDD" id="cd01948">
    <property type="entry name" value="EAL"/>
    <property type="match status" value="1"/>
</dbReference>
<dbReference type="SMART" id="SM00052">
    <property type="entry name" value="EAL"/>
    <property type="match status" value="1"/>
</dbReference>
<dbReference type="NCBIfam" id="TIGR00229">
    <property type="entry name" value="sensory_box"/>
    <property type="match status" value="1"/>
</dbReference>
<dbReference type="SMART" id="SM00086">
    <property type="entry name" value="PAC"/>
    <property type="match status" value="1"/>
</dbReference>
<dbReference type="InterPro" id="IPR035919">
    <property type="entry name" value="EAL_sf"/>
</dbReference>
<dbReference type="PROSITE" id="PS50887">
    <property type="entry name" value="GGDEF"/>
    <property type="match status" value="1"/>
</dbReference>
<dbReference type="Gene3D" id="3.20.20.450">
    <property type="entry name" value="EAL domain"/>
    <property type="match status" value="1"/>
</dbReference>
<protein>
    <submittedName>
        <fullName evidence="5">EAL domain-containing protein</fullName>
    </submittedName>
</protein>
<dbReference type="Gene3D" id="3.30.70.270">
    <property type="match status" value="1"/>
</dbReference>
<comment type="caution">
    <text evidence="5">The sequence shown here is derived from an EMBL/GenBank/DDBJ whole genome shotgun (WGS) entry which is preliminary data.</text>
</comment>
<dbReference type="EMBL" id="WJNG01000001">
    <property type="protein sequence ID" value="MRH41094.1"/>
    <property type="molecule type" value="Genomic_DNA"/>
</dbReference>
<dbReference type="PROSITE" id="PS50883">
    <property type="entry name" value="EAL"/>
    <property type="match status" value="1"/>
</dbReference>
<dbReference type="InterPro" id="IPR000700">
    <property type="entry name" value="PAS-assoc_C"/>
</dbReference>
<feature type="domain" description="EAL" evidence="3">
    <location>
        <begin position="315"/>
        <end position="565"/>
    </location>
</feature>
<dbReference type="AlphaFoldDB" id="A0A6A8D659"/>
<organism evidence="5 6">
    <name type="scientific">Aquibacillus halophilus</name>
    <dbReference type="NCBI Taxonomy" id="930132"/>
    <lineage>
        <taxon>Bacteria</taxon>
        <taxon>Bacillati</taxon>
        <taxon>Bacillota</taxon>
        <taxon>Bacilli</taxon>
        <taxon>Bacillales</taxon>
        <taxon>Bacillaceae</taxon>
        <taxon>Aquibacillus</taxon>
    </lineage>
</organism>
<dbReference type="SUPFAM" id="SSF55073">
    <property type="entry name" value="Nucleotide cyclase"/>
    <property type="match status" value="1"/>
</dbReference>
<dbReference type="CDD" id="cd01949">
    <property type="entry name" value="GGDEF"/>
    <property type="match status" value="1"/>
</dbReference>
<dbReference type="SMART" id="SM00267">
    <property type="entry name" value="GGDEF"/>
    <property type="match status" value="1"/>
</dbReference>
<dbReference type="InterPro" id="IPR035965">
    <property type="entry name" value="PAS-like_dom_sf"/>
</dbReference>
<reference evidence="5" key="1">
    <citation type="submission" date="2019-11" db="EMBL/GenBank/DDBJ databases">
        <authorList>
            <person name="Li J."/>
        </authorList>
    </citation>
    <scope>NUCLEOTIDE SEQUENCE</scope>
    <source>
        <strain evidence="5">B6B</strain>
    </source>
</reference>
<dbReference type="InterPro" id="IPR001610">
    <property type="entry name" value="PAC"/>
</dbReference>
<proteinExistence type="predicted"/>
<dbReference type="PANTHER" id="PTHR44757">
    <property type="entry name" value="DIGUANYLATE CYCLASE DGCP"/>
    <property type="match status" value="1"/>
</dbReference>
<accession>A0A6A8D659</accession>
<dbReference type="OrthoDB" id="9759607at2"/>
<dbReference type="InterPro" id="IPR043128">
    <property type="entry name" value="Rev_trsase/Diguanyl_cyclase"/>
</dbReference>
<dbReference type="Pfam" id="PF00990">
    <property type="entry name" value="GGDEF"/>
    <property type="match status" value="1"/>
</dbReference>
<keyword evidence="6" id="KW-1185">Reference proteome</keyword>
<dbReference type="Pfam" id="PF00563">
    <property type="entry name" value="EAL"/>
    <property type="match status" value="1"/>
</dbReference>
<dbReference type="Proteomes" id="UP000799092">
    <property type="component" value="Unassembled WGS sequence"/>
</dbReference>
<dbReference type="InterPro" id="IPR052155">
    <property type="entry name" value="Biofilm_reg_signaling"/>
</dbReference>
<dbReference type="SUPFAM" id="SSF55785">
    <property type="entry name" value="PYP-like sensor domain (PAS domain)"/>
    <property type="match status" value="1"/>
</dbReference>
<dbReference type="CDD" id="cd00130">
    <property type="entry name" value="PAS"/>
    <property type="match status" value="1"/>
</dbReference>
<dbReference type="PROSITE" id="PS50113">
    <property type="entry name" value="PAC"/>
    <property type="match status" value="1"/>
</dbReference>
<dbReference type="PROSITE" id="PS50112">
    <property type="entry name" value="PAS"/>
    <property type="match status" value="1"/>
</dbReference>
<evidence type="ECO:0000313" key="6">
    <source>
        <dbReference type="Proteomes" id="UP000799092"/>
    </source>
</evidence>
<dbReference type="Gene3D" id="3.30.450.20">
    <property type="entry name" value="PAS domain"/>
    <property type="match status" value="1"/>
</dbReference>
<dbReference type="InterPro" id="IPR001633">
    <property type="entry name" value="EAL_dom"/>
</dbReference>
<feature type="domain" description="GGDEF" evidence="4">
    <location>
        <begin position="175"/>
        <end position="306"/>
    </location>
</feature>
<evidence type="ECO:0000259" key="3">
    <source>
        <dbReference type="PROSITE" id="PS50883"/>
    </source>
</evidence>
<dbReference type="RefSeq" id="WP_153734765.1">
    <property type="nucleotide sequence ID" value="NZ_WJNG01000001.1"/>
</dbReference>
<dbReference type="Pfam" id="PF13426">
    <property type="entry name" value="PAS_9"/>
    <property type="match status" value="1"/>
</dbReference>
<sequence>MNQNNFISNFESLIGLSDFLSTIDAMGVGLSIVDASLDDLPLVYVNEGFVEMTGYKKEEVLMKNCRFLQGPETDEKQVNKIKKAIKEYKAETVTLKNYHKDGSYFWNQFIISPIFGDDDKVLYYIGLQFDITKQVEEEKGNKQKITELSNFDQITGLMKLGFFTETIQTYKDSPEQGAIIRINLNRFRNINNSYGELVSDGVLVEIANRLRQIFPSSPIARSFADDFIVYHSLANSLELKNALLAVESALKRPYLLLGEEVTIDFSIGISQYPQDGNDIEQLLSYAALALREAKNETMVNYCFFNGELATRLKTRMSIEKNLVKGLENNEFIINYQPKVSAATSEVVGMEALIRWRDSDQKIISPADFIPIAEETGFIIELGEWILFEACKTNKQWQDKGLSHVPVSVNVSALQFMHPHFTQTVQKVLADTGLAANYLELEVTESILINQTIIVEKLHELKSIGVLISIDDFGTGYSSINYLKNFPIDTLKIDRAFVMDTPSSERDNALLLSIIQLGKSLGLSVLAEGVELEEQVHFLSNGGCDYIQGFYFSRPLDEKTMEEQLK</sequence>
<dbReference type="PANTHER" id="PTHR44757:SF2">
    <property type="entry name" value="BIOFILM ARCHITECTURE MAINTENANCE PROTEIN MBAA"/>
    <property type="match status" value="1"/>
</dbReference>
<dbReference type="InterPro" id="IPR000014">
    <property type="entry name" value="PAS"/>
</dbReference>
<dbReference type="SUPFAM" id="SSF141868">
    <property type="entry name" value="EAL domain-like"/>
    <property type="match status" value="1"/>
</dbReference>
<name>A0A6A8D659_9BACI</name>
<evidence type="ECO:0000259" key="4">
    <source>
        <dbReference type="PROSITE" id="PS50887"/>
    </source>
</evidence>
<evidence type="ECO:0000259" key="1">
    <source>
        <dbReference type="PROSITE" id="PS50112"/>
    </source>
</evidence>
<feature type="domain" description="PAS" evidence="1">
    <location>
        <begin position="15"/>
        <end position="88"/>
    </location>
</feature>